<evidence type="ECO:0000313" key="7">
    <source>
        <dbReference type="Proteomes" id="UP000198940"/>
    </source>
</evidence>
<evidence type="ECO:0000313" key="5">
    <source>
        <dbReference type="EMBL" id="SHL23242.1"/>
    </source>
</evidence>
<comment type="caution">
    <text evidence="5">The sequence shown here is derived from an EMBL/GenBank/DDBJ whole genome shotgun (WGS) entry which is preliminary data.</text>
</comment>
<reference evidence="5 6" key="1">
    <citation type="submission" date="2016-11" db="EMBL/GenBank/DDBJ databases">
        <authorList>
            <person name="Varghese N."/>
            <person name="Submissions S."/>
        </authorList>
    </citation>
    <scope>NUCLEOTIDE SEQUENCE [LARGE SCALE GENOMIC DNA]</scope>
    <source>
        <strain evidence="5 6">CGMCC 1.12174</strain>
        <strain evidence="4 7">DSM 26351</strain>
    </source>
</reference>
<evidence type="ECO:0000313" key="4">
    <source>
        <dbReference type="EMBL" id="SFC13101.1"/>
    </source>
</evidence>
<evidence type="ECO:0000313" key="6">
    <source>
        <dbReference type="Proteomes" id="UP000184031"/>
    </source>
</evidence>
<dbReference type="AlphaFoldDB" id="A0A1M6YYS7"/>
<gene>
    <name evidence="4" type="ORF">SAMN04487891_106116</name>
    <name evidence="5" type="ORF">SAMN05216293_3004</name>
</gene>
<evidence type="ECO:0000256" key="1">
    <source>
        <dbReference type="SAM" id="Phobius"/>
    </source>
</evidence>
<feature type="domain" description="FecR protein" evidence="2">
    <location>
        <begin position="100"/>
        <end position="189"/>
    </location>
</feature>
<feature type="transmembrane region" description="Helical" evidence="1">
    <location>
        <begin position="75"/>
        <end position="93"/>
    </location>
</feature>
<proteinExistence type="predicted"/>
<sequence>MQENYLAKWLSDELSAEELAEFKKSDEYASYAKLLEVSSTMEAPDFDVDGALQRIKDERIGNAPKVIALNPFKKFLRVAAVIAVLIVGSYFYLNTLDESITTDFAERSEVILPDSSEIFLNAGSQVSFSEKKWDQKRDVSLKGEAFFKVAKGKKFTVSTEHGTVTVLGTQFNVENRKGFFEVTCYEGLVSVTHNNTETKLPAGTSFVVIDGKIIDSTKPNGNRPAWMGNESSFERIPLQYVLAELERQFNIKVKTQNVNTNLLFTGTFNNTNLEMALKSISTPSQIQYKIEGDNVLFYAGNTLQ</sequence>
<dbReference type="Gene3D" id="2.60.120.1440">
    <property type="match status" value="1"/>
</dbReference>
<dbReference type="STRING" id="1055723.SAMN05216293_3004"/>
<dbReference type="Gene3D" id="3.55.50.30">
    <property type="match status" value="1"/>
</dbReference>
<keyword evidence="1" id="KW-1133">Transmembrane helix</keyword>
<evidence type="ECO:0000259" key="3">
    <source>
        <dbReference type="Pfam" id="PF16344"/>
    </source>
</evidence>
<name>A0A1M6YYS7_9FLAO</name>
<keyword evidence="1" id="KW-0812">Transmembrane</keyword>
<dbReference type="EMBL" id="FOKU01000006">
    <property type="protein sequence ID" value="SFC13101.1"/>
    <property type="molecule type" value="Genomic_DNA"/>
</dbReference>
<dbReference type="Pfam" id="PF04773">
    <property type="entry name" value="FecR"/>
    <property type="match status" value="1"/>
</dbReference>
<evidence type="ECO:0000259" key="2">
    <source>
        <dbReference type="Pfam" id="PF04773"/>
    </source>
</evidence>
<dbReference type="GO" id="GO:0016989">
    <property type="term" value="F:sigma factor antagonist activity"/>
    <property type="evidence" value="ECO:0007669"/>
    <property type="project" value="TreeGrafter"/>
</dbReference>
<accession>A0A1M6YYS7</accession>
<dbReference type="Proteomes" id="UP000184031">
    <property type="component" value="Unassembled WGS sequence"/>
</dbReference>
<feature type="domain" description="Protein FecR C-terminal" evidence="3">
    <location>
        <begin position="232"/>
        <end position="296"/>
    </location>
</feature>
<keyword evidence="1" id="KW-0472">Membrane</keyword>
<dbReference type="Proteomes" id="UP000198940">
    <property type="component" value="Unassembled WGS sequence"/>
</dbReference>
<dbReference type="InterPro" id="IPR006860">
    <property type="entry name" value="FecR"/>
</dbReference>
<organism evidence="5 6">
    <name type="scientific">Flagellimonas taeanensis</name>
    <dbReference type="NCBI Taxonomy" id="1005926"/>
    <lineage>
        <taxon>Bacteria</taxon>
        <taxon>Pseudomonadati</taxon>
        <taxon>Bacteroidota</taxon>
        <taxon>Flavobacteriia</taxon>
        <taxon>Flavobacteriales</taxon>
        <taxon>Flavobacteriaceae</taxon>
        <taxon>Flagellimonas</taxon>
    </lineage>
</organism>
<dbReference type="PANTHER" id="PTHR30273">
    <property type="entry name" value="PERIPLASMIC SIGNAL SENSOR AND SIGMA FACTOR ACTIVATOR FECR-RELATED"/>
    <property type="match status" value="1"/>
</dbReference>
<dbReference type="Pfam" id="PF16344">
    <property type="entry name" value="FecR_C"/>
    <property type="match status" value="1"/>
</dbReference>
<dbReference type="PIRSF" id="PIRSF018266">
    <property type="entry name" value="FecR"/>
    <property type="match status" value="1"/>
</dbReference>
<keyword evidence="7" id="KW-1185">Reference proteome</keyword>
<dbReference type="InterPro" id="IPR032508">
    <property type="entry name" value="FecR_C"/>
</dbReference>
<dbReference type="EMBL" id="FRAT01000008">
    <property type="protein sequence ID" value="SHL23242.1"/>
    <property type="molecule type" value="Genomic_DNA"/>
</dbReference>
<dbReference type="PANTHER" id="PTHR30273:SF2">
    <property type="entry name" value="PROTEIN FECR"/>
    <property type="match status" value="1"/>
</dbReference>
<protein>
    <submittedName>
        <fullName evidence="5">FecR family protein</fullName>
    </submittedName>
</protein>
<dbReference type="RefSeq" id="WP_072881307.1">
    <property type="nucleotide sequence ID" value="NZ_FOKU01000006.1"/>
</dbReference>
<dbReference type="InterPro" id="IPR012373">
    <property type="entry name" value="Ferrdict_sens_TM"/>
</dbReference>
<dbReference type="OrthoDB" id="1097347at2"/>